<organism evidence="1 2">
    <name type="scientific">Micromonospora coriariae</name>
    <dbReference type="NCBI Taxonomy" id="285665"/>
    <lineage>
        <taxon>Bacteria</taxon>
        <taxon>Bacillati</taxon>
        <taxon>Actinomycetota</taxon>
        <taxon>Actinomycetes</taxon>
        <taxon>Micromonosporales</taxon>
        <taxon>Micromonosporaceae</taxon>
        <taxon>Micromonospora</taxon>
    </lineage>
</organism>
<evidence type="ECO:0000313" key="1">
    <source>
        <dbReference type="EMBL" id="SCE99390.1"/>
    </source>
</evidence>
<gene>
    <name evidence="1" type="ORF">GA0070607_4113</name>
</gene>
<dbReference type="OrthoDB" id="3396405at2"/>
<sequence length="100" mass="11051">MNIADVGTVALVHAVNVVSKFGDDGYLEGSWVLPLEVIEPLRSHVRMTSEGWIVDEWAITDATAAIVQPWVDQAIDVASDAWWVGSEQVDPSHVWAIRVR</sequence>
<name>A0A1C4WT75_9ACTN</name>
<dbReference type="Proteomes" id="UP000198243">
    <property type="component" value="Chromosome I"/>
</dbReference>
<dbReference type="RefSeq" id="WP_089019614.1">
    <property type="nucleotide sequence ID" value="NZ_LT607412.1"/>
</dbReference>
<proteinExistence type="predicted"/>
<evidence type="ECO:0000313" key="2">
    <source>
        <dbReference type="Proteomes" id="UP000198243"/>
    </source>
</evidence>
<accession>A0A1C4WT75</accession>
<keyword evidence="2" id="KW-1185">Reference proteome</keyword>
<protein>
    <submittedName>
        <fullName evidence="1">Uncharacterized protein</fullName>
    </submittedName>
</protein>
<reference evidence="2" key="1">
    <citation type="submission" date="2016-06" db="EMBL/GenBank/DDBJ databases">
        <authorList>
            <person name="Varghese N."/>
            <person name="Submissions Spin"/>
        </authorList>
    </citation>
    <scope>NUCLEOTIDE SEQUENCE [LARGE SCALE GENOMIC DNA]</scope>
    <source>
        <strain evidence="2">DSM 44875</strain>
    </source>
</reference>
<dbReference type="EMBL" id="LT607412">
    <property type="protein sequence ID" value="SCE99390.1"/>
    <property type="molecule type" value="Genomic_DNA"/>
</dbReference>
<dbReference type="AlphaFoldDB" id="A0A1C4WT75"/>